<evidence type="ECO:0000313" key="3">
    <source>
        <dbReference type="Proteomes" id="UP001189429"/>
    </source>
</evidence>
<reference evidence="2" key="1">
    <citation type="submission" date="2023-10" db="EMBL/GenBank/DDBJ databases">
        <authorList>
            <person name="Chen Y."/>
            <person name="Shah S."/>
            <person name="Dougan E. K."/>
            <person name="Thang M."/>
            <person name="Chan C."/>
        </authorList>
    </citation>
    <scope>NUCLEOTIDE SEQUENCE [LARGE SCALE GENOMIC DNA]</scope>
</reference>
<feature type="region of interest" description="Disordered" evidence="1">
    <location>
        <begin position="273"/>
        <end position="415"/>
    </location>
</feature>
<protein>
    <recommendedName>
        <fullName evidence="4">ATP-dependent DNA helicase</fullName>
    </recommendedName>
</protein>
<dbReference type="SUPFAM" id="SSF52540">
    <property type="entry name" value="P-loop containing nucleoside triphosphate hydrolases"/>
    <property type="match status" value="2"/>
</dbReference>
<feature type="compositionally biased region" description="Basic and acidic residues" evidence="1">
    <location>
        <begin position="802"/>
        <end position="815"/>
    </location>
</feature>
<feature type="region of interest" description="Disordered" evidence="1">
    <location>
        <begin position="30"/>
        <end position="57"/>
    </location>
</feature>
<evidence type="ECO:0008006" key="4">
    <source>
        <dbReference type="Google" id="ProtNLM"/>
    </source>
</evidence>
<feature type="compositionally biased region" description="Basic and acidic residues" evidence="1">
    <location>
        <begin position="1230"/>
        <end position="1259"/>
    </location>
</feature>
<dbReference type="CDD" id="cd18809">
    <property type="entry name" value="SF1_C_RecD"/>
    <property type="match status" value="1"/>
</dbReference>
<name>A0ABN9XFY5_9DINO</name>
<feature type="compositionally biased region" description="Basic and acidic residues" evidence="1">
    <location>
        <begin position="609"/>
        <end position="622"/>
    </location>
</feature>
<dbReference type="Pfam" id="PF13604">
    <property type="entry name" value="AAA_30"/>
    <property type="match status" value="1"/>
</dbReference>
<dbReference type="Gene3D" id="3.40.50.300">
    <property type="entry name" value="P-loop containing nucleotide triphosphate hydrolases"/>
    <property type="match status" value="2"/>
</dbReference>
<feature type="region of interest" description="Disordered" evidence="1">
    <location>
        <begin position="1215"/>
        <end position="1263"/>
    </location>
</feature>
<feature type="region of interest" description="Disordered" evidence="1">
    <location>
        <begin position="1"/>
        <end position="20"/>
    </location>
</feature>
<dbReference type="InterPro" id="IPR051055">
    <property type="entry name" value="PIF1_helicase"/>
</dbReference>
<feature type="compositionally biased region" description="Basic and acidic residues" evidence="1">
    <location>
        <begin position="349"/>
        <end position="415"/>
    </location>
</feature>
<evidence type="ECO:0000313" key="2">
    <source>
        <dbReference type="EMBL" id="CAK0897172.1"/>
    </source>
</evidence>
<evidence type="ECO:0000256" key="1">
    <source>
        <dbReference type="SAM" id="MobiDB-lite"/>
    </source>
</evidence>
<gene>
    <name evidence="2" type="ORF">PCOR1329_LOCUS75430</name>
</gene>
<feature type="compositionally biased region" description="Basic and acidic residues" evidence="1">
    <location>
        <begin position="273"/>
        <end position="289"/>
    </location>
</feature>
<feature type="compositionally biased region" description="Acidic residues" evidence="1">
    <location>
        <begin position="746"/>
        <end position="763"/>
    </location>
</feature>
<feature type="region of interest" description="Disordered" evidence="1">
    <location>
        <begin position="796"/>
        <end position="815"/>
    </location>
</feature>
<dbReference type="Gene3D" id="2.30.30.940">
    <property type="match status" value="1"/>
</dbReference>
<feature type="compositionally biased region" description="Gly residues" evidence="1">
    <location>
        <begin position="7"/>
        <end position="20"/>
    </location>
</feature>
<feature type="region of interest" description="Disordered" evidence="1">
    <location>
        <begin position="592"/>
        <end position="645"/>
    </location>
</feature>
<feature type="compositionally biased region" description="Basic residues" evidence="1">
    <location>
        <begin position="315"/>
        <end position="342"/>
    </location>
</feature>
<sequence>MAQWGNAWGGAGDWGKGGWAEGAWGQGKGSGYTWGKSKGKGKGWKSKNQDDGDMWEQNTADHTGRIWRRYQLPCALLRASVDPKSGSCFVAENKKQRKSDMKMLDDENMLKLLTPSNAHLLRRVGTGLSEAAGNIEALIKVAQCTENRALVAMMKAIDDAGDELQEALAAINSFGKAKLTAEDYSKAFDTVATFIKENEEALEKGSIAGMVMHGRGYLGACALRQLIVCVKHPEWWSNHIPESLSASKTVAQWKKKPKDMKRMNAAMGAFMEKKAEADDEHRNKGKDDYEALMQGGGKKKRKEESSEESSETSSKKRKKKSKKAKKDKKKKKSSQEKKKTKKQGNSSDDSAKEKKEKKSKKADVDKNGEQPAKRNAEEKAQREADKKAKRETEEKAKREAQEKAKSEAEKKKTPMEKWGVDSVRQFKDKIEAYDKQRGTEDFIAMIEAPPMDLLLKFCSALGELPIGQDTCASMAEAKLEDKGWEKHVRGQLGKLCEVAWQELKEQRQRGQRPPSGTRFDRDRFLAIEVSTAEGATSMAPKAQTFFLSDVVAMCRRGIPENLIRDDLKARGCSKSRVSQLIRDARLAGALPVASPTKSRGAAAAAPPAREQEQQVAEDRAAEDAGALPPRGRGTGAASSAQSPAGAAQIGFGDMAVEMDKDDEGICSGTATPVLNDGGSEEFDDDVMFLGGGTATPILVDDADDASAEGSADEEIPDAVMLHDFAVAAQNHCIVESGVEKFFNVEPDVDEGDGSEGAENDSDVDEHGNVEGLINDNDGVEKREVTDVLMAEKSDAGCAGAEEAPRPPEPHPAEQVRRRITGKRALQVVQEQGPLLAHARVAVAAPMKRPARKRFQCHVCPFPTCMFSMVAPGAAARTNKREPCAFCSPEKMRKALSEPRGRGIVTRSLRAFLRADRRDVFDAALQRLPSDEERDKFRKALRRKTRNKDAAAQSSRENMRRLQSLMDNRVAVTPALTDEQRADYEENVKDDKRRFKNKFKAVQQARDREDDSWRSEAAVKLEQWCREGAWVQCEQCKRMEKRPLRPANIEGQTRTWTTKKYKHCKTGVGYPTVSLEDIPTVLRQLPEDVLWALRPLEPFCGEYVRAQHGYRVHTDMIRFWWRPVSVSQQINQLKHSEQRRRAREAYEFLMASQQSSYKKFTEMHAAFRRKHAEVLTGAAGDMRLQLPRRGMEEEGIECAVWPHLYPRTNMCETHVRLSDSRRKDARKRKKESFTDSSDRESDSEKDSNDGAGDGPRDPSDFAKSNRNSAKASFLAKVLGPVIGYGSDMELVQFVYDLWLWSSLGSKRNALSGQMPMRLAVGGHSFTPEYWKVRHDALIDAVKQLGLPSLFITVSPYEWSFPCANWVEDEMAKELRSKTHLPVAETLHIAHVLGQVVEGFLTGANSTRALRRWKQHVFGPKDGSGKSTVRAHFARAEFQDGKRKRYVGEHEAAAQFYHGRGTVHIHLLVWLEDEPRIELEKIIAATSPDDNPQVKALVEGSQRSCTGSGWPVRDEASSYDAGTGALRLHHSKSDHMRRNKKGDPEGVRAYVIDVLTALYCHVDVLSTDKVGMLLRYVTSYVPKFSDSFCDEWLADQASDYSIARRVLTDYHPLEPEMVLQLAMQWFPQTFSSGSFRKFIVPVPWEKAELPAIVQEYMKSPWRGRDMSLMEYMRKANTDGKIQHWIRREHKKHVEEKPDGARGRVADLEEFARKVVSKGDTLIAASYLSRYGDRYYGQWVLLHVPFCTVDDLWRPELERVPDHLRNQALALLHRPDIWRNAEKIRETLELEAFREHHIANITAMLQAHASLIDKYMFGELSREEYAVDHYENGVEGDREIYVPTKQQENVTNTIVNRVWANMEARAATEDEWRGEGQAEHVPSDQEDMDWQRGVKEMAASVSRFCPERRAIAVLGPAGSGKTTAVEHAVEECVAHGARVLIVAPTGRLAATYRAKYPHLDVDTIHGAFMLFKPEQQTLELMIPYDLVIVEEVGQLSRWIFERLITLWRAAQTHPTLVFLGDFFQLPGVEQTSARDSPLRRSACMQRMSLFEMIRCKCSVLRKKLEMLRTAKPSAAQRRFILRGHKAPTAAWYEAEQEPSVEDMSRALDETPNTLFLTVTRRACAHVNSAAVQHFFADAAPIAAYAGAKMVGSAALETSVFENMRVVLTKNLNKEAGYVNGMGGVVVGLTGDAVVVRTDQGRLISVYPWTSEKHVVHYPMRLGYATTLHKVQGATLNHVTLWLDLAGMPAAAYVALSRVRRGADWRIMGQTTVHHFTPAQG</sequence>
<dbReference type="PANTHER" id="PTHR47642:SF5">
    <property type="entry name" value="ATP-DEPENDENT DNA HELICASE"/>
    <property type="match status" value="1"/>
</dbReference>
<dbReference type="EMBL" id="CAUYUJ010020288">
    <property type="protein sequence ID" value="CAK0897172.1"/>
    <property type="molecule type" value="Genomic_DNA"/>
</dbReference>
<feature type="region of interest" description="Disordered" evidence="1">
    <location>
        <begin position="745"/>
        <end position="780"/>
    </location>
</feature>
<dbReference type="PANTHER" id="PTHR47642">
    <property type="entry name" value="ATP-DEPENDENT DNA HELICASE"/>
    <property type="match status" value="1"/>
</dbReference>
<feature type="compositionally biased region" description="Low complexity" evidence="1">
    <location>
        <begin position="635"/>
        <end position="645"/>
    </location>
</feature>
<organism evidence="2 3">
    <name type="scientific">Prorocentrum cordatum</name>
    <dbReference type="NCBI Taxonomy" id="2364126"/>
    <lineage>
        <taxon>Eukaryota</taxon>
        <taxon>Sar</taxon>
        <taxon>Alveolata</taxon>
        <taxon>Dinophyceae</taxon>
        <taxon>Prorocentrales</taxon>
        <taxon>Prorocentraceae</taxon>
        <taxon>Prorocentrum</taxon>
    </lineage>
</organism>
<accession>A0ABN9XFY5</accession>
<keyword evidence="3" id="KW-1185">Reference proteome</keyword>
<dbReference type="InterPro" id="IPR027417">
    <property type="entry name" value="P-loop_NTPase"/>
</dbReference>
<comment type="caution">
    <text evidence="2">The sequence shown here is derived from an EMBL/GenBank/DDBJ whole genome shotgun (WGS) entry which is preliminary data.</text>
</comment>
<proteinExistence type="predicted"/>
<dbReference type="Proteomes" id="UP001189429">
    <property type="component" value="Unassembled WGS sequence"/>
</dbReference>